<keyword evidence="8" id="KW-1185">Reference proteome</keyword>
<dbReference type="InterPro" id="IPR044068">
    <property type="entry name" value="CB"/>
</dbReference>
<dbReference type="Gene3D" id="1.10.443.10">
    <property type="entry name" value="Intergrase catalytic core"/>
    <property type="match status" value="1"/>
</dbReference>
<evidence type="ECO:0000256" key="3">
    <source>
        <dbReference type="ARBA" id="ARBA00023172"/>
    </source>
</evidence>
<dbReference type="InterPro" id="IPR002104">
    <property type="entry name" value="Integrase_catalytic"/>
</dbReference>
<proteinExistence type="inferred from homology"/>
<dbReference type="GO" id="GO:0015074">
    <property type="term" value="P:DNA integration"/>
    <property type="evidence" value="ECO:0007669"/>
    <property type="project" value="InterPro"/>
</dbReference>
<evidence type="ECO:0000313" key="8">
    <source>
        <dbReference type="Proteomes" id="UP000629098"/>
    </source>
</evidence>
<keyword evidence="2 4" id="KW-0238">DNA-binding</keyword>
<evidence type="ECO:0000259" key="6">
    <source>
        <dbReference type="PROSITE" id="PS51900"/>
    </source>
</evidence>
<feature type="domain" description="Tyr recombinase" evidence="5">
    <location>
        <begin position="146"/>
        <end position="329"/>
    </location>
</feature>
<dbReference type="Gene3D" id="1.10.150.130">
    <property type="match status" value="1"/>
</dbReference>
<dbReference type="InterPro" id="IPR013762">
    <property type="entry name" value="Integrase-like_cat_sf"/>
</dbReference>
<dbReference type="CDD" id="cd00397">
    <property type="entry name" value="DNA_BRE_C"/>
    <property type="match status" value="1"/>
</dbReference>
<comment type="caution">
    <text evidence="7">The sequence shown here is derived from an EMBL/GenBank/DDBJ whole genome shotgun (WGS) entry which is preliminary data.</text>
</comment>
<evidence type="ECO:0000259" key="5">
    <source>
        <dbReference type="PROSITE" id="PS51898"/>
    </source>
</evidence>
<dbReference type="GO" id="GO:0003677">
    <property type="term" value="F:DNA binding"/>
    <property type="evidence" value="ECO:0007669"/>
    <property type="project" value="UniProtKB-UniRule"/>
</dbReference>
<dbReference type="PROSITE" id="PS51898">
    <property type="entry name" value="TYR_RECOMBINASE"/>
    <property type="match status" value="1"/>
</dbReference>
<dbReference type="PANTHER" id="PTHR30349:SF41">
    <property type="entry name" value="INTEGRASE_RECOMBINASE PROTEIN MJ0367-RELATED"/>
    <property type="match status" value="1"/>
</dbReference>
<evidence type="ECO:0000256" key="1">
    <source>
        <dbReference type="ARBA" id="ARBA00008857"/>
    </source>
</evidence>
<dbReference type="Pfam" id="PF00589">
    <property type="entry name" value="Phage_integrase"/>
    <property type="match status" value="1"/>
</dbReference>
<dbReference type="SUPFAM" id="SSF56349">
    <property type="entry name" value="DNA breaking-rejoining enzymes"/>
    <property type="match status" value="1"/>
</dbReference>
<dbReference type="InterPro" id="IPR010998">
    <property type="entry name" value="Integrase_recombinase_N"/>
</dbReference>
<dbReference type="InterPro" id="IPR050090">
    <property type="entry name" value="Tyrosine_recombinase_XerCD"/>
</dbReference>
<dbReference type="InterPro" id="IPR011010">
    <property type="entry name" value="DNA_brk_join_enz"/>
</dbReference>
<dbReference type="AlphaFoldDB" id="A0A8J7CHW6"/>
<accession>A0A8J7CHW6</accession>
<evidence type="ECO:0000256" key="4">
    <source>
        <dbReference type="PROSITE-ProRule" id="PRU01248"/>
    </source>
</evidence>
<dbReference type="PROSITE" id="PS51900">
    <property type="entry name" value="CB"/>
    <property type="match status" value="1"/>
</dbReference>
<keyword evidence="3" id="KW-0233">DNA recombination</keyword>
<name>A0A8J7CHW6_9CYAN</name>
<dbReference type="Proteomes" id="UP000629098">
    <property type="component" value="Unassembled WGS sequence"/>
</dbReference>
<dbReference type="EMBL" id="JACXAE010000125">
    <property type="protein sequence ID" value="MBD2778245.1"/>
    <property type="molecule type" value="Genomic_DNA"/>
</dbReference>
<sequence length="348" mass="40004">MVEPRWEFFPLLAEQEQPRKWLQIQADLSFAENTIQAYGKSLEDYLLFCKIYKVIPETARKADIATYVRYLSNRPNPRGKNVITLDSGVGLANATMQLKITAIRLFYDHLIEENIRQDNPVGRGKYTPGKGFAGHRDRALIPRYRKLPWIPNNEQWQAILEATKSESLRNRFMLAMSYDAALRREELCSIEINDIDPAFRLITIRAEMTKNRQSRVVPYSESTGVLYASYLSHRQTLSREKGGIFLSESKRNKSSPISLSTWSKVVERIAINSGVKQLTTHTPRHLCLTDLAKAGWDLHEIALFAGHRSLETTKIYIHLSGKDLAEKLEKGMNQIHAWRIAMMTELLK</sequence>
<protein>
    <submittedName>
        <fullName evidence="7">Tyrosine-type recombinase/integrase</fullName>
    </submittedName>
</protein>
<gene>
    <name evidence="7" type="ORF">ICL16_40950</name>
</gene>
<evidence type="ECO:0000313" key="7">
    <source>
        <dbReference type="EMBL" id="MBD2778245.1"/>
    </source>
</evidence>
<dbReference type="GO" id="GO:0006310">
    <property type="term" value="P:DNA recombination"/>
    <property type="evidence" value="ECO:0007669"/>
    <property type="project" value="UniProtKB-KW"/>
</dbReference>
<comment type="similarity">
    <text evidence="1">Belongs to the 'phage' integrase family.</text>
</comment>
<organism evidence="7 8">
    <name type="scientific">Iningainema tapete BLCC-T55</name>
    <dbReference type="NCBI Taxonomy" id="2748662"/>
    <lineage>
        <taxon>Bacteria</taxon>
        <taxon>Bacillati</taxon>
        <taxon>Cyanobacteriota</taxon>
        <taxon>Cyanophyceae</taxon>
        <taxon>Nostocales</taxon>
        <taxon>Scytonemataceae</taxon>
        <taxon>Iningainema tapete</taxon>
    </lineage>
</organism>
<feature type="domain" description="Core-binding (CB)" evidence="6">
    <location>
        <begin position="12"/>
        <end position="111"/>
    </location>
</feature>
<dbReference type="PANTHER" id="PTHR30349">
    <property type="entry name" value="PHAGE INTEGRASE-RELATED"/>
    <property type="match status" value="1"/>
</dbReference>
<dbReference type="RefSeq" id="WP_190837706.1">
    <property type="nucleotide sequence ID" value="NZ_CAWPPI010000125.1"/>
</dbReference>
<reference evidence="7" key="1">
    <citation type="submission" date="2020-09" db="EMBL/GenBank/DDBJ databases">
        <title>Iningainema tapete sp. nov. (Scytonemataceae, Cyanobacteria) from greenhouses in central Florida (USA) produces two types of nodularin with biosynthetic potential for microcystin-LR and anabaenopeptins.</title>
        <authorList>
            <person name="Berthold D.E."/>
            <person name="Lefler F.W."/>
            <person name="Huang I.-S."/>
            <person name="Abdulla H."/>
            <person name="Zimba P.V."/>
            <person name="Laughinghouse H.D. IV."/>
        </authorList>
    </citation>
    <scope>NUCLEOTIDE SEQUENCE</scope>
    <source>
        <strain evidence="7">BLCCT55</strain>
    </source>
</reference>
<evidence type="ECO:0000256" key="2">
    <source>
        <dbReference type="ARBA" id="ARBA00023125"/>
    </source>
</evidence>